<organism evidence="2 3">
    <name type="scientific">Ferrovibrio xuzhouensis</name>
    <dbReference type="NCBI Taxonomy" id="1576914"/>
    <lineage>
        <taxon>Bacteria</taxon>
        <taxon>Pseudomonadati</taxon>
        <taxon>Pseudomonadota</taxon>
        <taxon>Alphaproteobacteria</taxon>
        <taxon>Rhodospirillales</taxon>
        <taxon>Rhodospirillaceae</taxon>
        <taxon>Ferrovibrio</taxon>
    </lineage>
</organism>
<evidence type="ECO:0000256" key="1">
    <source>
        <dbReference type="PROSITE-ProRule" id="PRU00339"/>
    </source>
</evidence>
<feature type="repeat" description="TPR" evidence="1">
    <location>
        <begin position="118"/>
        <end position="151"/>
    </location>
</feature>
<proteinExistence type="predicted"/>
<keyword evidence="3" id="KW-1185">Reference proteome</keyword>
<dbReference type="Proteomes" id="UP001595711">
    <property type="component" value="Unassembled WGS sequence"/>
</dbReference>
<dbReference type="Pfam" id="PF13432">
    <property type="entry name" value="TPR_16"/>
    <property type="match status" value="1"/>
</dbReference>
<dbReference type="Gene3D" id="3.40.50.150">
    <property type="entry name" value="Vaccinia Virus protein VP39"/>
    <property type="match status" value="1"/>
</dbReference>
<name>A0ABV7VI06_9PROT</name>
<dbReference type="PROSITE" id="PS50005">
    <property type="entry name" value="TPR"/>
    <property type="match status" value="5"/>
</dbReference>
<dbReference type="SMART" id="SM00028">
    <property type="entry name" value="TPR"/>
    <property type="match status" value="6"/>
</dbReference>
<gene>
    <name evidence="2" type="ORF">ACFOOQ_14775</name>
</gene>
<dbReference type="RefSeq" id="WP_379728019.1">
    <property type="nucleotide sequence ID" value="NZ_JBHRYJ010000003.1"/>
</dbReference>
<dbReference type="SUPFAM" id="SSF48452">
    <property type="entry name" value="TPR-like"/>
    <property type="match status" value="1"/>
</dbReference>
<reference evidence="3" key="1">
    <citation type="journal article" date="2019" name="Int. J. Syst. Evol. Microbiol.">
        <title>The Global Catalogue of Microorganisms (GCM) 10K type strain sequencing project: providing services to taxonomists for standard genome sequencing and annotation.</title>
        <authorList>
            <consortium name="The Broad Institute Genomics Platform"/>
            <consortium name="The Broad Institute Genome Sequencing Center for Infectious Disease"/>
            <person name="Wu L."/>
            <person name="Ma J."/>
        </authorList>
    </citation>
    <scope>NUCLEOTIDE SEQUENCE [LARGE SCALE GENOMIC DNA]</scope>
    <source>
        <strain evidence="3">KCTC 42182</strain>
    </source>
</reference>
<dbReference type="SUPFAM" id="SSF53335">
    <property type="entry name" value="S-adenosyl-L-methionine-dependent methyltransferases"/>
    <property type="match status" value="1"/>
</dbReference>
<feature type="repeat" description="TPR" evidence="1">
    <location>
        <begin position="186"/>
        <end position="219"/>
    </location>
</feature>
<feature type="repeat" description="TPR" evidence="1">
    <location>
        <begin position="152"/>
        <end position="185"/>
    </location>
</feature>
<dbReference type="EMBL" id="JBHRYJ010000003">
    <property type="protein sequence ID" value="MFC3676819.1"/>
    <property type="molecule type" value="Genomic_DNA"/>
</dbReference>
<dbReference type="Pfam" id="PF13489">
    <property type="entry name" value="Methyltransf_23"/>
    <property type="match status" value="1"/>
</dbReference>
<dbReference type="Pfam" id="PF14559">
    <property type="entry name" value="TPR_19"/>
    <property type="match status" value="1"/>
</dbReference>
<keyword evidence="1" id="KW-0802">TPR repeat</keyword>
<feature type="repeat" description="TPR" evidence="1">
    <location>
        <begin position="84"/>
        <end position="117"/>
    </location>
</feature>
<sequence length="519" mass="56184">MTNPLSDALLQQAGVSKDPVQVAFALLDQGNGQAAVQMLEDLVRQFPNRPEPWFGLGQVRTRLGDLRAAAKAYKRVIQAAPDASDGYVHLGNTYLRIDRVSQAIEVYRNGLVHQPGDALLNFNLGVGLRQAGDIDGAIAQFQKAIALHANYAQAYFSLGNACRDKKMAAEAVAAYRQATTIEPRFADAFVNLSGVLAEQQDYAEAMAACHRALALAPEHLHALRNLSLCLYRTGRFDEGAEVTVRALKSWPDEVMLHYTMGEMLYGLVREGKADTARGLAQWWRQTYPDNATAQHMAAAVLGEQPPERAGDDYVRETFDRFAGQFEEVLAGLGYQVPERLCAMALEAMPDRRDLAILDAGCGTGLCAPYLKPVARRLVGVDLSGGMLAKAQARGLYDDLQQAELGAFLTGTPDRYNLAVAADVFCYFGALDAAFAALAGKTATGGLLGFTVEAMPGAGSVPGPAEGYRLGPTGRYQHDAAYVRAALQQAGYSVVRWDDTQGREEMGQPVPCFMVLARRD</sequence>
<dbReference type="InterPro" id="IPR029063">
    <property type="entry name" value="SAM-dependent_MTases_sf"/>
</dbReference>
<comment type="caution">
    <text evidence="2">The sequence shown here is derived from an EMBL/GenBank/DDBJ whole genome shotgun (WGS) entry which is preliminary data.</text>
</comment>
<dbReference type="PANTHER" id="PTHR44216">
    <property type="entry name" value="PROTEIN O-MANNOSYL-TRANSFERASE TMTC2"/>
    <property type="match status" value="1"/>
</dbReference>
<dbReference type="InterPro" id="IPR011990">
    <property type="entry name" value="TPR-like_helical_dom_sf"/>
</dbReference>
<dbReference type="Pfam" id="PF13414">
    <property type="entry name" value="TPR_11"/>
    <property type="match status" value="1"/>
</dbReference>
<feature type="repeat" description="TPR" evidence="1">
    <location>
        <begin position="50"/>
        <end position="83"/>
    </location>
</feature>
<dbReference type="CDD" id="cd02440">
    <property type="entry name" value="AdoMet_MTases"/>
    <property type="match status" value="1"/>
</dbReference>
<accession>A0ABV7VI06</accession>
<dbReference type="InterPro" id="IPR019734">
    <property type="entry name" value="TPR_rpt"/>
</dbReference>
<evidence type="ECO:0000313" key="3">
    <source>
        <dbReference type="Proteomes" id="UP001595711"/>
    </source>
</evidence>
<protein>
    <submittedName>
        <fullName evidence="2">Tetratricopeptide repeat protein</fullName>
    </submittedName>
</protein>
<dbReference type="InterPro" id="IPR052384">
    <property type="entry name" value="TMTC_O-mannosyltransferase"/>
</dbReference>
<dbReference type="Pfam" id="PF13176">
    <property type="entry name" value="TPR_7"/>
    <property type="match status" value="1"/>
</dbReference>
<dbReference type="PANTHER" id="PTHR44216:SF3">
    <property type="entry name" value="PROTEIN O-MANNOSYL-TRANSFERASE TMTC2"/>
    <property type="match status" value="1"/>
</dbReference>
<evidence type="ECO:0000313" key="2">
    <source>
        <dbReference type="EMBL" id="MFC3676819.1"/>
    </source>
</evidence>
<dbReference type="Gene3D" id="1.25.40.10">
    <property type="entry name" value="Tetratricopeptide repeat domain"/>
    <property type="match status" value="1"/>
</dbReference>